<comment type="catalytic activity">
    <reaction evidence="6">
        <text>a 6-O-methyl-2'-deoxyguanosine in DNA + L-cysteinyl-[protein] = S-methyl-L-cysteinyl-[protein] + a 2'-deoxyguanosine in DNA</text>
        <dbReference type="Rhea" id="RHEA:24000"/>
        <dbReference type="Rhea" id="RHEA-COMP:10131"/>
        <dbReference type="Rhea" id="RHEA-COMP:10132"/>
        <dbReference type="Rhea" id="RHEA-COMP:11367"/>
        <dbReference type="Rhea" id="RHEA-COMP:11368"/>
        <dbReference type="ChEBI" id="CHEBI:29950"/>
        <dbReference type="ChEBI" id="CHEBI:82612"/>
        <dbReference type="ChEBI" id="CHEBI:85445"/>
        <dbReference type="ChEBI" id="CHEBI:85448"/>
        <dbReference type="EC" id="2.1.1.63"/>
    </reaction>
</comment>
<dbReference type="RefSeq" id="WP_260748796.1">
    <property type="nucleotide sequence ID" value="NZ_CP092109.1"/>
</dbReference>
<dbReference type="SUPFAM" id="SSF46767">
    <property type="entry name" value="Methylated DNA-protein cysteine methyltransferase, C-terminal domain"/>
    <property type="match status" value="1"/>
</dbReference>
<gene>
    <name evidence="9" type="ORF">L9S41_03320</name>
</gene>
<accession>A0ABY5ZNL0</accession>
<dbReference type="InterPro" id="IPR014048">
    <property type="entry name" value="MethylDNA_cys_MeTrfase_DNA-bd"/>
</dbReference>
<dbReference type="PANTHER" id="PTHR10815">
    <property type="entry name" value="METHYLATED-DNA--PROTEIN-CYSTEINE METHYLTRANSFERASE"/>
    <property type="match status" value="1"/>
</dbReference>
<keyword evidence="4" id="KW-0227">DNA damage</keyword>
<evidence type="ECO:0000313" key="10">
    <source>
        <dbReference type="Proteomes" id="UP001060414"/>
    </source>
</evidence>
<organism evidence="9 10">
    <name type="scientific">Geoalkalibacter halelectricus</name>
    <dbReference type="NCBI Taxonomy" id="2847045"/>
    <lineage>
        <taxon>Bacteria</taxon>
        <taxon>Pseudomonadati</taxon>
        <taxon>Thermodesulfobacteriota</taxon>
        <taxon>Desulfuromonadia</taxon>
        <taxon>Desulfuromonadales</taxon>
        <taxon>Geoalkalibacteraceae</taxon>
        <taxon>Geoalkalibacter</taxon>
    </lineage>
</organism>
<keyword evidence="5" id="KW-0234">DNA repair</keyword>
<name>A0ABY5ZNL0_9BACT</name>
<dbReference type="CDD" id="cd06445">
    <property type="entry name" value="ATase"/>
    <property type="match status" value="1"/>
</dbReference>
<dbReference type="PROSITE" id="PS00374">
    <property type="entry name" value="MGMT"/>
    <property type="match status" value="1"/>
</dbReference>
<evidence type="ECO:0000256" key="5">
    <source>
        <dbReference type="ARBA" id="ARBA00023204"/>
    </source>
</evidence>
<feature type="domain" description="Methylguanine DNA methyltransferase ribonuclease-like" evidence="8">
    <location>
        <begin position="10"/>
        <end position="85"/>
    </location>
</feature>
<proteinExistence type="predicted"/>
<dbReference type="Pfam" id="PF02870">
    <property type="entry name" value="Methyltransf_1N"/>
    <property type="match status" value="1"/>
</dbReference>
<dbReference type="Gene3D" id="1.10.10.10">
    <property type="entry name" value="Winged helix-like DNA-binding domain superfamily/Winged helix DNA-binding domain"/>
    <property type="match status" value="1"/>
</dbReference>
<evidence type="ECO:0000256" key="1">
    <source>
        <dbReference type="ARBA" id="ARBA00001286"/>
    </source>
</evidence>
<dbReference type="InterPro" id="IPR036388">
    <property type="entry name" value="WH-like_DNA-bd_sf"/>
</dbReference>
<sequence>MASDKNHEGLVCQLISTPAGWLGLVAGLRGLREIQLYTASPLALEQIAARFPEAPEGWCEALVEARKQLLEYFAGTRRQFTLPLDWGAMSEFRRCVLQRLQLLPYAAVTTYGQLAREVGSPHGARAVGAAMAANPFVIVVPCHRVVGRGGRMVGYSGGGGVDSKKWLLNFEQEVAAAASLENFNNDAR</sequence>
<keyword evidence="3" id="KW-0808">Transferase</keyword>
<dbReference type="Proteomes" id="UP001060414">
    <property type="component" value="Chromosome"/>
</dbReference>
<dbReference type="InterPro" id="IPR008332">
    <property type="entry name" value="MethylG_MeTrfase_N"/>
</dbReference>
<dbReference type="InterPro" id="IPR036631">
    <property type="entry name" value="MGMT_N_sf"/>
</dbReference>
<evidence type="ECO:0000256" key="3">
    <source>
        <dbReference type="ARBA" id="ARBA00022679"/>
    </source>
</evidence>
<reference evidence="9" key="1">
    <citation type="journal article" date="2022" name="Environ. Microbiol.">
        <title>Geoalkalibacter halelectricus SAP #1 sp. nov. possessing extracellular electron transfer and mineral#reducing capabilities from a haloalkaline environment.</title>
        <authorList>
            <person name="Yadav S."/>
            <person name="Singh R."/>
            <person name="Sundharam S.S."/>
            <person name="Chaudhary S."/>
            <person name="Krishnamurthi S."/>
            <person name="Patil S.A."/>
        </authorList>
    </citation>
    <scope>NUCLEOTIDE SEQUENCE</scope>
    <source>
        <strain evidence="9">SAP-1</strain>
    </source>
</reference>
<dbReference type="InterPro" id="IPR001497">
    <property type="entry name" value="MethylDNA_cys_MeTrfase_AS"/>
</dbReference>
<comment type="catalytic activity">
    <reaction evidence="1">
        <text>a 4-O-methyl-thymidine in DNA + L-cysteinyl-[protein] = a thymidine in DNA + S-methyl-L-cysteinyl-[protein]</text>
        <dbReference type="Rhea" id="RHEA:53428"/>
        <dbReference type="Rhea" id="RHEA-COMP:10131"/>
        <dbReference type="Rhea" id="RHEA-COMP:10132"/>
        <dbReference type="Rhea" id="RHEA-COMP:13555"/>
        <dbReference type="Rhea" id="RHEA-COMP:13556"/>
        <dbReference type="ChEBI" id="CHEBI:29950"/>
        <dbReference type="ChEBI" id="CHEBI:82612"/>
        <dbReference type="ChEBI" id="CHEBI:137386"/>
        <dbReference type="ChEBI" id="CHEBI:137387"/>
        <dbReference type="EC" id="2.1.1.63"/>
    </reaction>
</comment>
<dbReference type="InterPro" id="IPR036217">
    <property type="entry name" value="MethylDNA_cys_MeTrfase_DNAb"/>
</dbReference>
<dbReference type="Pfam" id="PF01035">
    <property type="entry name" value="DNA_binding_1"/>
    <property type="match status" value="1"/>
</dbReference>
<keyword evidence="10" id="KW-1185">Reference proteome</keyword>
<dbReference type="PANTHER" id="PTHR10815:SF5">
    <property type="entry name" value="METHYLATED-DNA--PROTEIN-CYSTEINE METHYLTRANSFERASE"/>
    <property type="match status" value="1"/>
</dbReference>
<dbReference type="NCBIfam" id="TIGR00589">
    <property type="entry name" value="ogt"/>
    <property type="match status" value="1"/>
</dbReference>
<dbReference type="Gene3D" id="3.30.160.70">
    <property type="entry name" value="Methylated DNA-protein cysteine methyltransferase domain"/>
    <property type="match status" value="1"/>
</dbReference>
<dbReference type="SUPFAM" id="SSF53155">
    <property type="entry name" value="Methylated DNA-protein cysteine methyltransferase domain"/>
    <property type="match status" value="1"/>
</dbReference>
<evidence type="ECO:0000256" key="2">
    <source>
        <dbReference type="ARBA" id="ARBA00022603"/>
    </source>
</evidence>
<evidence type="ECO:0000256" key="4">
    <source>
        <dbReference type="ARBA" id="ARBA00022763"/>
    </source>
</evidence>
<evidence type="ECO:0000256" key="6">
    <source>
        <dbReference type="ARBA" id="ARBA00049348"/>
    </source>
</evidence>
<dbReference type="EMBL" id="CP092109">
    <property type="protein sequence ID" value="UWZ80439.1"/>
    <property type="molecule type" value="Genomic_DNA"/>
</dbReference>
<protein>
    <submittedName>
        <fullName evidence="9">Methylated-DNA--[protein]-cysteine S-methyltransferase</fullName>
    </submittedName>
</protein>
<keyword evidence="2" id="KW-0489">Methyltransferase</keyword>
<evidence type="ECO:0000259" key="7">
    <source>
        <dbReference type="Pfam" id="PF01035"/>
    </source>
</evidence>
<feature type="domain" description="Methylated-DNA-[protein]-cysteine S-methyltransferase DNA binding" evidence="7">
    <location>
        <begin position="91"/>
        <end position="172"/>
    </location>
</feature>
<evidence type="ECO:0000259" key="8">
    <source>
        <dbReference type="Pfam" id="PF02870"/>
    </source>
</evidence>
<evidence type="ECO:0000313" key="9">
    <source>
        <dbReference type="EMBL" id="UWZ80439.1"/>
    </source>
</evidence>